<feature type="transmembrane region" description="Helical" evidence="1">
    <location>
        <begin position="12"/>
        <end position="29"/>
    </location>
</feature>
<protein>
    <submittedName>
        <fullName evidence="2">Uncharacterized protein</fullName>
    </submittedName>
</protein>
<keyword evidence="1" id="KW-0812">Transmembrane</keyword>
<accession>A0A2T1AA50</accession>
<dbReference type="RefSeq" id="WP_106165106.1">
    <property type="nucleotide sequence ID" value="NZ_PVUF01000015.1"/>
</dbReference>
<proteinExistence type="predicted"/>
<dbReference type="OrthoDB" id="7865998at2"/>
<evidence type="ECO:0000313" key="2">
    <source>
        <dbReference type="EMBL" id="PRZ45483.1"/>
    </source>
</evidence>
<dbReference type="Proteomes" id="UP000237718">
    <property type="component" value="Unassembled WGS sequence"/>
</dbReference>
<reference evidence="2 3" key="1">
    <citation type="submission" date="2018-03" db="EMBL/GenBank/DDBJ databases">
        <title>Genomic Encyclopedia of Archaeal and Bacterial Type Strains, Phase II (KMG-II): from individual species to whole genera.</title>
        <authorList>
            <person name="Goeker M."/>
        </authorList>
    </citation>
    <scope>NUCLEOTIDE SEQUENCE [LARGE SCALE GENOMIC DNA]</scope>
    <source>
        <strain evidence="2 3">DSM 25328</strain>
    </source>
</reference>
<dbReference type="EMBL" id="PVUF01000015">
    <property type="protein sequence ID" value="PRZ45483.1"/>
    <property type="molecule type" value="Genomic_DNA"/>
</dbReference>
<keyword evidence="1" id="KW-1133">Transmembrane helix</keyword>
<sequence>MFIIRRLHGLFRFYSFILLCGLVMVGVDYDMQAKAVGKSFGDYAPDAYLRTLQWRLGGPEQARRMAAAGDVPDPEAEVTSPLDVAFQALRGLSVAKAHLMGQDIDVDEVALLPPPAVAPSEPHSTVVAPVVQIEDSDAARPCVRRGNVLSC</sequence>
<organism evidence="2 3">
    <name type="scientific">Tritonibacter scottomollicae</name>
    <name type="common">Epibacterium scottomollicae</name>
    <dbReference type="NCBI Taxonomy" id="483013"/>
    <lineage>
        <taxon>Bacteria</taxon>
        <taxon>Pseudomonadati</taxon>
        <taxon>Pseudomonadota</taxon>
        <taxon>Alphaproteobacteria</taxon>
        <taxon>Rhodobacterales</taxon>
        <taxon>Paracoccaceae</taxon>
        <taxon>Tritonibacter</taxon>
    </lineage>
</organism>
<dbReference type="AlphaFoldDB" id="A0A2T1AA50"/>
<gene>
    <name evidence="2" type="ORF">CLV89_11567</name>
</gene>
<evidence type="ECO:0000256" key="1">
    <source>
        <dbReference type="SAM" id="Phobius"/>
    </source>
</evidence>
<name>A0A2T1AA50_TRISK</name>
<comment type="caution">
    <text evidence="2">The sequence shown here is derived from an EMBL/GenBank/DDBJ whole genome shotgun (WGS) entry which is preliminary data.</text>
</comment>
<keyword evidence="1" id="KW-0472">Membrane</keyword>
<evidence type="ECO:0000313" key="3">
    <source>
        <dbReference type="Proteomes" id="UP000237718"/>
    </source>
</evidence>